<reference evidence="1" key="2">
    <citation type="journal article" date="2015" name="Data Brief">
        <title>Shoot transcriptome of the giant reed, Arundo donax.</title>
        <authorList>
            <person name="Barrero R.A."/>
            <person name="Guerrero F.D."/>
            <person name="Moolhuijzen P."/>
            <person name="Goolsby J.A."/>
            <person name="Tidwell J."/>
            <person name="Bellgard S.E."/>
            <person name="Bellgard M.I."/>
        </authorList>
    </citation>
    <scope>NUCLEOTIDE SEQUENCE</scope>
    <source>
        <tissue evidence="1">Shoot tissue taken approximately 20 cm above the soil surface</tissue>
    </source>
</reference>
<protein>
    <submittedName>
        <fullName evidence="1">Uncharacterized protein</fullName>
    </submittedName>
</protein>
<reference evidence="1" key="1">
    <citation type="submission" date="2014-09" db="EMBL/GenBank/DDBJ databases">
        <authorList>
            <person name="Magalhaes I.L.F."/>
            <person name="Oliveira U."/>
            <person name="Santos F.R."/>
            <person name="Vidigal T.H.D.A."/>
            <person name="Brescovit A.D."/>
            <person name="Santos A.J."/>
        </authorList>
    </citation>
    <scope>NUCLEOTIDE SEQUENCE</scope>
    <source>
        <tissue evidence="1">Shoot tissue taken approximately 20 cm above the soil surface</tissue>
    </source>
</reference>
<accession>A0A0A8ZBE0</accession>
<evidence type="ECO:0000313" key="1">
    <source>
        <dbReference type="EMBL" id="JAD32167.1"/>
    </source>
</evidence>
<proteinExistence type="predicted"/>
<name>A0A0A8ZBE0_ARUDO</name>
<dbReference type="EMBL" id="GBRH01265728">
    <property type="protein sequence ID" value="JAD32167.1"/>
    <property type="molecule type" value="Transcribed_RNA"/>
</dbReference>
<dbReference type="AlphaFoldDB" id="A0A0A8ZBE0"/>
<sequence>MMYDFINMEMQKTLQTLASILSSIFVRY</sequence>
<organism evidence="1">
    <name type="scientific">Arundo donax</name>
    <name type="common">Giant reed</name>
    <name type="synonym">Donax arundinaceus</name>
    <dbReference type="NCBI Taxonomy" id="35708"/>
    <lineage>
        <taxon>Eukaryota</taxon>
        <taxon>Viridiplantae</taxon>
        <taxon>Streptophyta</taxon>
        <taxon>Embryophyta</taxon>
        <taxon>Tracheophyta</taxon>
        <taxon>Spermatophyta</taxon>
        <taxon>Magnoliopsida</taxon>
        <taxon>Liliopsida</taxon>
        <taxon>Poales</taxon>
        <taxon>Poaceae</taxon>
        <taxon>PACMAD clade</taxon>
        <taxon>Arundinoideae</taxon>
        <taxon>Arundineae</taxon>
        <taxon>Arundo</taxon>
    </lineage>
</organism>